<dbReference type="Gene3D" id="1.10.287.110">
    <property type="entry name" value="DnaJ domain"/>
    <property type="match status" value="1"/>
</dbReference>
<evidence type="ECO:0000256" key="1">
    <source>
        <dbReference type="ARBA" id="ARBA00010476"/>
    </source>
</evidence>
<evidence type="ECO:0000256" key="2">
    <source>
        <dbReference type="ARBA" id="ARBA00023186"/>
    </source>
</evidence>
<evidence type="ECO:0000259" key="4">
    <source>
        <dbReference type="PROSITE" id="PS50076"/>
    </source>
</evidence>
<dbReference type="OrthoDB" id="448954at2759"/>
<dbReference type="InterPro" id="IPR001623">
    <property type="entry name" value="DnaJ_domain"/>
</dbReference>
<dbReference type="RefSeq" id="XP_025355545.1">
    <property type="nucleotide sequence ID" value="XM_025498693.1"/>
</dbReference>
<dbReference type="GO" id="GO:0051259">
    <property type="term" value="P:protein complex oligomerization"/>
    <property type="evidence" value="ECO:0007669"/>
    <property type="project" value="InterPro"/>
</dbReference>
<organism evidence="5 6">
    <name type="scientific">Meira miltonrushii</name>
    <dbReference type="NCBI Taxonomy" id="1280837"/>
    <lineage>
        <taxon>Eukaryota</taxon>
        <taxon>Fungi</taxon>
        <taxon>Dikarya</taxon>
        <taxon>Basidiomycota</taxon>
        <taxon>Ustilaginomycotina</taxon>
        <taxon>Exobasidiomycetes</taxon>
        <taxon>Exobasidiales</taxon>
        <taxon>Brachybasidiaceae</taxon>
        <taxon>Meira</taxon>
    </lineage>
</organism>
<proteinExistence type="inferred from homology"/>
<dbReference type="PANTHER" id="PTHR14021:SF15">
    <property type="entry name" value="IRON-SULFUR CLUSTER CO-CHAPERONE PROTEIN HSCB"/>
    <property type="match status" value="1"/>
</dbReference>
<dbReference type="PANTHER" id="PTHR14021">
    <property type="entry name" value="IRON-SULFUR CLUSTER CO-CHAPERONE PROTEIN HSCB"/>
    <property type="match status" value="1"/>
</dbReference>
<dbReference type="InParanoid" id="A0A316VG01"/>
<feature type="coiled-coil region" evidence="3">
    <location>
        <begin position="189"/>
        <end position="219"/>
    </location>
</feature>
<accession>A0A316VG01</accession>
<dbReference type="STRING" id="1280837.A0A316VG01"/>
<dbReference type="SUPFAM" id="SSF47144">
    <property type="entry name" value="HSC20 (HSCB), C-terminal oligomerisation domain"/>
    <property type="match status" value="1"/>
</dbReference>
<dbReference type="SUPFAM" id="SSF46565">
    <property type="entry name" value="Chaperone J-domain"/>
    <property type="match status" value="1"/>
</dbReference>
<evidence type="ECO:0000256" key="3">
    <source>
        <dbReference type="SAM" id="Coils"/>
    </source>
</evidence>
<keyword evidence="6" id="KW-1185">Reference proteome</keyword>
<dbReference type="AlphaFoldDB" id="A0A316VG01"/>
<dbReference type="NCBIfam" id="TIGR00714">
    <property type="entry name" value="hscB"/>
    <property type="match status" value="1"/>
</dbReference>
<dbReference type="GO" id="GO:0001671">
    <property type="term" value="F:ATPase activator activity"/>
    <property type="evidence" value="ECO:0007669"/>
    <property type="project" value="InterPro"/>
</dbReference>
<dbReference type="GO" id="GO:0051087">
    <property type="term" value="F:protein-folding chaperone binding"/>
    <property type="evidence" value="ECO:0007669"/>
    <property type="project" value="InterPro"/>
</dbReference>
<protein>
    <submittedName>
        <fullName evidence="5">Co-chaperone Hsc20</fullName>
    </submittedName>
</protein>
<dbReference type="EMBL" id="KZ819603">
    <property type="protein sequence ID" value="PWN35243.1"/>
    <property type="molecule type" value="Genomic_DNA"/>
</dbReference>
<dbReference type="InterPro" id="IPR036869">
    <property type="entry name" value="J_dom_sf"/>
</dbReference>
<evidence type="ECO:0000313" key="5">
    <source>
        <dbReference type="EMBL" id="PWN35243.1"/>
    </source>
</evidence>
<dbReference type="CDD" id="cd06257">
    <property type="entry name" value="DnaJ"/>
    <property type="match status" value="1"/>
</dbReference>
<feature type="domain" description="J" evidence="4">
    <location>
        <begin position="93"/>
        <end position="173"/>
    </location>
</feature>
<dbReference type="GO" id="GO:0005739">
    <property type="term" value="C:mitochondrion"/>
    <property type="evidence" value="ECO:0007669"/>
    <property type="project" value="TreeGrafter"/>
</dbReference>
<reference evidence="5 6" key="1">
    <citation type="journal article" date="2018" name="Mol. Biol. Evol.">
        <title>Broad Genomic Sampling Reveals a Smut Pathogenic Ancestry of the Fungal Clade Ustilaginomycotina.</title>
        <authorList>
            <person name="Kijpornyongpan T."/>
            <person name="Mondo S.J."/>
            <person name="Barry K."/>
            <person name="Sandor L."/>
            <person name="Lee J."/>
            <person name="Lipzen A."/>
            <person name="Pangilinan J."/>
            <person name="LaButti K."/>
            <person name="Hainaut M."/>
            <person name="Henrissat B."/>
            <person name="Grigoriev I.V."/>
            <person name="Spatafora J.W."/>
            <person name="Aime M.C."/>
        </authorList>
    </citation>
    <scope>NUCLEOTIDE SEQUENCE [LARGE SCALE GENOMIC DNA]</scope>
    <source>
        <strain evidence="5 6">MCA 3882</strain>
    </source>
</reference>
<keyword evidence="3" id="KW-0175">Coiled coil</keyword>
<dbReference type="InterPro" id="IPR004640">
    <property type="entry name" value="HscB"/>
</dbReference>
<dbReference type="FunCoup" id="A0A316VG01">
    <property type="interactions" value="219"/>
</dbReference>
<evidence type="ECO:0000313" key="6">
    <source>
        <dbReference type="Proteomes" id="UP000245771"/>
    </source>
</evidence>
<keyword evidence="2" id="KW-0143">Chaperone</keyword>
<gene>
    <name evidence="5" type="ORF">FA14DRAFT_160472</name>
</gene>
<dbReference type="SMART" id="SM00271">
    <property type="entry name" value="DnaJ"/>
    <property type="match status" value="1"/>
</dbReference>
<dbReference type="Proteomes" id="UP000245771">
    <property type="component" value="Unassembled WGS sequence"/>
</dbReference>
<dbReference type="InterPro" id="IPR009073">
    <property type="entry name" value="HscB_oligo_C"/>
</dbReference>
<dbReference type="GO" id="GO:0044571">
    <property type="term" value="P:[2Fe-2S] cluster assembly"/>
    <property type="evidence" value="ECO:0007669"/>
    <property type="project" value="InterPro"/>
</dbReference>
<dbReference type="PROSITE" id="PS50076">
    <property type="entry name" value="DNAJ_2"/>
    <property type="match status" value="1"/>
</dbReference>
<comment type="similarity">
    <text evidence="1">Belongs to the HscB family.</text>
</comment>
<dbReference type="Pfam" id="PF07743">
    <property type="entry name" value="HSCB_C"/>
    <property type="match status" value="1"/>
</dbReference>
<dbReference type="GeneID" id="37020474"/>
<sequence length="270" mass="30565">MILRSIISRTASLGVRERALLQVSQRRIPNVSTGRCLQHLQQVRLPLANSFSTSTVHHNQAQKQCSSCGTTLPLNTLSCTSCSTLQPLPSELNAYELLGLQDDQIANNGWDVDLNELKSIWRKRMALSHPDRMGTKSEKEQQIAAQQSAMINKAYETLREPLQRAHLLLEKFQSSIPSEAESLEDPEVLMEVMELREELEEASTEEEAAQVRARNKERLDATVNLLREAFSQQPPDTETARSAAVGLRYWNNIEKAAREWQPGKRVELQH</sequence>
<name>A0A316VG01_9BASI</name>
<dbReference type="InterPro" id="IPR036386">
    <property type="entry name" value="HscB_C_sf"/>
</dbReference>
<dbReference type="Gene3D" id="1.20.1280.20">
    <property type="entry name" value="HscB, C-terminal domain"/>
    <property type="match status" value="1"/>
</dbReference>
<dbReference type="Pfam" id="PF00226">
    <property type="entry name" value="DnaJ"/>
    <property type="match status" value="1"/>
</dbReference>